<dbReference type="Pfam" id="PF03184">
    <property type="entry name" value="DDE_1"/>
    <property type="match status" value="1"/>
</dbReference>
<dbReference type="EMBL" id="CADEBC010000538">
    <property type="protein sequence ID" value="CAB3249311.1"/>
    <property type="molecule type" value="Genomic_DNA"/>
</dbReference>
<dbReference type="PANTHER" id="PTHR19303">
    <property type="entry name" value="TRANSPOSON"/>
    <property type="match status" value="1"/>
</dbReference>
<proteinExistence type="predicted"/>
<dbReference type="AlphaFoldDB" id="A0A8S1AN22"/>
<evidence type="ECO:0000256" key="1">
    <source>
        <dbReference type="SAM" id="MobiDB-lite"/>
    </source>
</evidence>
<protein>
    <recommendedName>
        <fullName evidence="2">DDE-1 domain-containing protein</fullName>
    </recommendedName>
</protein>
<evidence type="ECO:0000313" key="3">
    <source>
        <dbReference type="EMBL" id="CAB3249311.1"/>
    </source>
</evidence>
<dbReference type="InterPro" id="IPR036397">
    <property type="entry name" value="RNaseH_sf"/>
</dbReference>
<gene>
    <name evidence="3" type="ORF">APLA_LOCUS12046</name>
</gene>
<feature type="domain" description="DDE-1" evidence="2">
    <location>
        <begin position="1"/>
        <end position="162"/>
    </location>
</feature>
<dbReference type="OrthoDB" id="125347at2759"/>
<reference evidence="3 4" key="1">
    <citation type="submission" date="2020-04" db="EMBL/GenBank/DDBJ databases">
        <authorList>
            <person name="Wallbank WR R."/>
            <person name="Pardo Diaz C."/>
            <person name="Kozak K."/>
            <person name="Martin S."/>
            <person name="Jiggins C."/>
            <person name="Moest M."/>
            <person name="Warren A I."/>
            <person name="Byers J.R.P. K."/>
            <person name="Montejo-Kovacevich G."/>
            <person name="Yen C E."/>
        </authorList>
    </citation>
    <scope>NUCLEOTIDE SEQUENCE [LARGE SCALE GENOMIC DNA]</scope>
</reference>
<dbReference type="InterPro" id="IPR004875">
    <property type="entry name" value="DDE_SF_endonuclease_dom"/>
</dbReference>
<evidence type="ECO:0000313" key="4">
    <source>
        <dbReference type="Proteomes" id="UP000494106"/>
    </source>
</evidence>
<name>A0A8S1AN22_ARCPL</name>
<organism evidence="3 4">
    <name type="scientific">Arctia plantaginis</name>
    <name type="common">Wood tiger moth</name>
    <name type="synonym">Phalaena plantaginis</name>
    <dbReference type="NCBI Taxonomy" id="874455"/>
    <lineage>
        <taxon>Eukaryota</taxon>
        <taxon>Metazoa</taxon>
        <taxon>Ecdysozoa</taxon>
        <taxon>Arthropoda</taxon>
        <taxon>Hexapoda</taxon>
        <taxon>Insecta</taxon>
        <taxon>Pterygota</taxon>
        <taxon>Neoptera</taxon>
        <taxon>Endopterygota</taxon>
        <taxon>Lepidoptera</taxon>
        <taxon>Glossata</taxon>
        <taxon>Ditrysia</taxon>
        <taxon>Noctuoidea</taxon>
        <taxon>Erebidae</taxon>
        <taxon>Arctiinae</taxon>
        <taxon>Arctia</taxon>
    </lineage>
</organism>
<comment type="caution">
    <text evidence="3">The sequence shown here is derived from an EMBL/GenBank/DDBJ whole genome shotgun (WGS) entry which is preliminary data.</text>
</comment>
<dbReference type="PANTHER" id="PTHR19303:SF73">
    <property type="entry name" value="PROTEIN PDC2"/>
    <property type="match status" value="1"/>
</dbReference>
<sequence length="256" mass="29225">MVAANMSGTEKKKLLIIGKSQKPRCFKGVKSLPVDYANNRKAWMTSELFDKWLRDWDRDLVKKKKKILLLVDNCPAHPNVTDLKSITLAFLPPNTTSVLQPMDQGIIRSLKMNFRKNLVLKMINCLDANENHSSTKVTVLDAILMVNDAWNKMSQSTIHNCFKHAGFIESHNGLPIQISEHEFDEEDDIPLSLWSRNLNSDSLAAPEMWEDYVDIDSGLFTFEEPTDENIVQNISAKEQLESDGEEEVEEAPQKRH</sequence>
<evidence type="ECO:0000259" key="2">
    <source>
        <dbReference type="Pfam" id="PF03184"/>
    </source>
</evidence>
<dbReference type="Proteomes" id="UP000494106">
    <property type="component" value="Unassembled WGS sequence"/>
</dbReference>
<dbReference type="GO" id="GO:0005634">
    <property type="term" value="C:nucleus"/>
    <property type="evidence" value="ECO:0007669"/>
    <property type="project" value="TreeGrafter"/>
</dbReference>
<feature type="compositionally biased region" description="Acidic residues" evidence="1">
    <location>
        <begin position="241"/>
        <end position="250"/>
    </location>
</feature>
<accession>A0A8S1AN22</accession>
<dbReference type="Gene3D" id="3.30.420.10">
    <property type="entry name" value="Ribonuclease H-like superfamily/Ribonuclease H"/>
    <property type="match status" value="1"/>
</dbReference>
<dbReference type="GO" id="GO:0003677">
    <property type="term" value="F:DNA binding"/>
    <property type="evidence" value="ECO:0007669"/>
    <property type="project" value="TreeGrafter"/>
</dbReference>
<keyword evidence="4" id="KW-1185">Reference proteome</keyword>
<dbReference type="InterPro" id="IPR050863">
    <property type="entry name" value="CenT-Element_Derived"/>
</dbReference>
<feature type="region of interest" description="Disordered" evidence="1">
    <location>
        <begin position="235"/>
        <end position="256"/>
    </location>
</feature>